<evidence type="ECO:0000313" key="1">
    <source>
        <dbReference type="EMBL" id="OCT49153.1"/>
    </source>
</evidence>
<proteinExistence type="predicted"/>
<keyword evidence="2" id="KW-1185">Reference proteome</keyword>
<gene>
    <name evidence="1" type="ORF">CLCR_05068</name>
</gene>
<comment type="caution">
    <text evidence="1">The sequence shown here is derived from an EMBL/GenBank/DDBJ whole genome shotgun (WGS) entry which is preliminary data.</text>
</comment>
<dbReference type="EMBL" id="LGRB01000011">
    <property type="protein sequence ID" value="OCT49153.1"/>
    <property type="molecule type" value="Genomic_DNA"/>
</dbReference>
<evidence type="ECO:0000313" key="2">
    <source>
        <dbReference type="Proteomes" id="UP000094526"/>
    </source>
</evidence>
<reference evidence="2" key="1">
    <citation type="submission" date="2015-07" db="EMBL/GenBank/DDBJ databases">
        <authorList>
            <person name="Teixeira M.M."/>
            <person name="Souza R.C."/>
            <person name="Almeida L.G."/>
            <person name="Vicente V.A."/>
            <person name="de Hoog S."/>
            <person name="Bocca A.L."/>
            <person name="de Almeida S.R."/>
            <person name="Vasconcelos A.T."/>
            <person name="Felipe M.S."/>
        </authorList>
    </citation>
    <scope>NUCLEOTIDE SEQUENCE [LARGE SCALE GENOMIC DNA]</scope>
    <source>
        <strain evidence="2">KSF</strain>
    </source>
</reference>
<dbReference type="VEuPathDB" id="FungiDB:CLCR_05068"/>
<accession>A0A1C1CKX6</accession>
<name>A0A1C1CKX6_9EURO</name>
<sequence>MLAIPAVFASPVPSTMLSARSDIEVTVDDMTTAISTFQTLIQEALIPTANSSITAPAESDTTAITKRATSSSTSVTAELEEINAIFADIQRLADGSVPLPPSTSSELASRFLARRNSVTDTIRTLVDCLGRLLGGTERRKRRAVSEGSDDDDDLATALATIHGWADGTIPLPNEVGSPTAGTFTADDGLEFATLLKDVIVAWRAQFEAGLTGPAAEGTSSAAALAERAPHGQNFSLDSQFHDIVLDKRGRLSLKIALKALAAAIDAFADTL</sequence>
<dbReference type="AlphaFoldDB" id="A0A1C1CKX6"/>
<protein>
    <submittedName>
        <fullName evidence="1">Uncharacterized protein</fullName>
    </submittedName>
</protein>
<dbReference type="OrthoDB" id="10440951at2759"/>
<dbReference type="Proteomes" id="UP000094526">
    <property type="component" value="Unassembled WGS sequence"/>
</dbReference>
<organism evidence="1 2">
    <name type="scientific">Cladophialophora carrionii</name>
    <dbReference type="NCBI Taxonomy" id="86049"/>
    <lineage>
        <taxon>Eukaryota</taxon>
        <taxon>Fungi</taxon>
        <taxon>Dikarya</taxon>
        <taxon>Ascomycota</taxon>
        <taxon>Pezizomycotina</taxon>
        <taxon>Eurotiomycetes</taxon>
        <taxon>Chaetothyriomycetidae</taxon>
        <taxon>Chaetothyriales</taxon>
        <taxon>Herpotrichiellaceae</taxon>
        <taxon>Cladophialophora</taxon>
    </lineage>
</organism>
<dbReference type="VEuPathDB" id="FungiDB:G647_02773"/>